<evidence type="ECO:0000256" key="2">
    <source>
        <dbReference type="ARBA" id="ARBA00022490"/>
    </source>
</evidence>
<reference evidence="7 8" key="1">
    <citation type="submission" date="2019-11" db="EMBL/GenBank/DDBJ databases">
        <authorList>
            <person name="Zheng R.K."/>
            <person name="Sun C.M."/>
        </authorList>
    </citation>
    <scope>NUCLEOTIDE SEQUENCE [LARGE SCALE GENOMIC DNA]</scope>
    <source>
        <strain evidence="7 8">SRB007</strain>
    </source>
</reference>
<sequence length="148" mass="17248">MEVEVKELEASDLDDLVELEKRCFAYNWTREQFLMGLERKVFVILGIRLDERLAGYIAFSLIEDEMEILNLAVHPDFRMLGFGAALLGSAFGVCRDRGVKKSFLDVKVSNEPAIHLYRKFGYKQIGVRKKYYPDTKEDALLFRYDFAY</sequence>
<evidence type="ECO:0000313" key="8">
    <source>
        <dbReference type="Proteomes" id="UP000428328"/>
    </source>
</evidence>
<accession>A0A6I6JM11</accession>
<dbReference type="InterPro" id="IPR016181">
    <property type="entry name" value="Acyl_CoA_acyltransferase"/>
</dbReference>
<protein>
    <recommendedName>
        <fullName evidence="5">[Ribosomal protein bS18]-alanine N-acetyltransferase</fullName>
        <ecNumber evidence="5">2.3.1.266</ecNumber>
    </recommendedName>
</protein>
<dbReference type="Pfam" id="PF00583">
    <property type="entry name" value="Acetyltransf_1"/>
    <property type="match status" value="1"/>
</dbReference>
<evidence type="ECO:0000259" key="6">
    <source>
        <dbReference type="PROSITE" id="PS51186"/>
    </source>
</evidence>
<dbReference type="KEGG" id="psel:GM415_14085"/>
<comment type="subcellular location">
    <subcellularLocation>
        <location evidence="5">Cytoplasm</location>
    </subcellularLocation>
</comment>
<name>A0A6I6JM11_9BACT</name>
<dbReference type="NCBIfam" id="TIGR01575">
    <property type="entry name" value="rimI"/>
    <property type="match status" value="1"/>
</dbReference>
<dbReference type="InterPro" id="IPR006464">
    <property type="entry name" value="AcTrfase_RimI/Ard1"/>
</dbReference>
<comment type="catalytic activity">
    <reaction evidence="5">
        <text>N-terminal L-alanyl-[ribosomal protein bS18] + acetyl-CoA = N-terminal N(alpha)-acetyl-L-alanyl-[ribosomal protein bS18] + CoA + H(+)</text>
        <dbReference type="Rhea" id="RHEA:43756"/>
        <dbReference type="Rhea" id="RHEA-COMP:10676"/>
        <dbReference type="Rhea" id="RHEA-COMP:10677"/>
        <dbReference type="ChEBI" id="CHEBI:15378"/>
        <dbReference type="ChEBI" id="CHEBI:57287"/>
        <dbReference type="ChEBI" id="CHEBI:57288"/>
        <dbReference type="ChEBI" id="CHEBI:64718"/>
        <dbReference type="ChEBI" id="CHEBI:83683"/>
        <dbReference type="EC" id="2.3.1.266"/>
    </reaction>
</comment>
<dbReference type="Gene3D" id="3.40.630.30">
    <property type="match status" value="1"/>
</dbReference>
<comment type="function">
    <text evidence="5">Acetylates the N-terminal alanine of ribosomal protein bS18.</text>
</comment>
<dbReference type="PANTHER" id="PTHR43420:SF44">
    <property type="entry name" value="ACETYLTRANSFERASE YPEA"/>
    <property type="match status" value="1"/>
</dbReference>
<evidence type="ECO:0000256" key="5">
    <source>
        <dbReference type="RuleBase" id="RU363094"/>
    </source>
</evidence>
<dbReference type="EC" id="2.3.1.266" evidence="5"/>
<dbReference type="GO" id="GO:0008999">
    <property type="term" value="F:protein-N-terminal-alanine acetyltransferase activity"/>
    <property type="evidence" value="ECO:0007669"/>
    <property type="project" value="UniProtKB-EC"/>
</dbReference>
<proteinExistence type="inferred from homology"/>
<dbReference type="AlphaFoldDB" id="A0A6I6JM11"/>
<dbReference type="Proteomes" id="UP000428328">
    <property type="component" value="Chromosome"/>
</dbReference>
<dbReference type="CDD" id="cd04301">
    <property type="entry name" value="NAT_SF"/>
    <property type="match status" value="1"/>
</dbReference>
<evidence type="ECO:0000256" key="4">
    <source>
        <dbReference type="ARBA" id="ARBA00023315"/>
    </source>
</evidence>
<feature type="domain" description="N-acetyltransferase" evidence="6">
    <location>
        <begin position="3"/>
        <end position="147"/>
    </location>
</feature>
<keyword evidence="2 5" id="KW-0963">Cytoplasm</keyword>
<dbReference type="RefSeq" id="WP_158949242.1">
    <property type="nucleotide sequence ID" value="NZ_CP046400.1"/>
</dbReference>
<comment type="similarity">
    <text evidence="1 5">Belongs to the acetyltransferase family. RimI subfamily.</text>
</comment>
<dbReference type="EMBL" id="CP046400">
    <property type="protein sequence ID" value="QGY41207.1"/>
    <property type="molecule type" value="Genomic_DNA"/>
</dbReference>
<dbReference type="PROSITE" id="PS51186">
    <property type="entry name" value="GNAT"/>
    <property type="match status" value="1"/>
</dbReference>
<keyword evidence="3 7" id="KW-0808">Transferase</keyword>
<dbReference type="PANTHER" id="PTHR43420">
    <property type="entry name" value="ACETYLTRANSFERASE"/>
    <property type="match status" value="1"/>
</dbReference>
<evidence type="ECO:0000256" key="3">
    <source>
        <dbReference type="ARBA" id="ARBA00022679"/>
    </source>
</evidence>
<dbReference type="InterPro" id="IPR000182">
    <property type="entry name" value="GNAT_dom"/>
</dbReference>
<keyword evidence="8" id="KW-1185">Reference proteome</keyword>
<evidence type="ECO:0000256" key="1">
    <source>
        <dbReference type="ARBA" id="ARBA00005395"/>
    </source>
</evidence>
<organism evidence="7 8">
    <name type="scientific">Pseudodesulfovibrio cashew</name>
    <dbReference type="NCBI Taxonomy" id="2678688"/>
    <lineage>
        <taxon>Bacteria</taxon>
        <taxon>Pseudomonadati</taxon>
        <taxon>Thermodesulfobacteriota</taxon>
        <taxon>Desulfovibrionia</taxon>
        <taxon>Desulfovibrionales</taxon>
        <taxon>Desulfovibrionaceae</taxon>
    </lineage>
</organism>
<dbReference type="SUPFAM" id="SSF55729">
    <property type="entry name" value="Acyl-CoA N-acyltransferases (Nat)"/>
    <property type="match status" value="1"/>
</dbReference>
<keyword evidence="4" id="KW-0012">Acyltransferase</keyword>
<gene>
    <name evidence="7" type="primary">rimI</name>
    <name evidence="7" type="ORF">GM415_14085</name>
</gene>
<evidence type="ECO:0000313" key="7">
    <source>
        <dbReference type="EMBL" id="QGY41207.1"/>
    </source>
</evidence>
<dbReference type="InterPro" id="IPR050680">
    <property type="entry name" value="YpeA/RimI_acetyltransf"/>
</dbReference>
<dbReference type="GO" id="GO:0005737">
    <property type="term" value="C:cytoplasm"/>
    <property type="evidence" value="ECO:0007669"/>
    <property type="project" value="UniProtKB-SubCell"/>
</dbReference>